<dbReference type="PANTHER" id="PTHR31325">
    <property type="entry name" value="OS01G0798800 PROTEIN-RELATED"/>
    <property type="match status" value="1"/>
</dbReference>
<keyword evidence="1" id="KW-0472">Membrane</keyword>
<name>A0AAW0M9R4_QUESU</name>
<evidence type="ECO:0000256" key="1">
    <source>
        <dbReference type="SAM" id="Phobius"/>
    </source>
</evidence>
<evidence type="ECO:0000313" key="4">
    <source>
        <dbReference type="EMBL" id="KAK7860003.1"/>
    </source>
</evidence>
<feature type="transmembrane region" description="Helical" evidence="1">
    <location>
        <begin position="58"/>
        <end position="80"/>
    </location>
</feature>
<feature type="transmembrane region" description="Helical" evidence="1">
    <location>
        <begin position="383"/>
        <end position="402"/>
    </location>
</feature>
<keyword evidence="1" id="KW-1133">Transmembrane helix</keyword>
<reference evidence="4" key="1">
    <citation type="submission" date="2017-12" db="EMBL/GenBank/DDBJ databases">
        <authorList>
            <person name="Barbosa P."/>
            <person name="Usie A."/>
            <person name="Ramos A.M."/>
        </authorList>
    </citation>
    <scope>NUCLEOTIDE SEQUENCE</scope>
    <source>
        <strain evidence="4">HL8</strain>
        <tissue evidence="4">Leaves</tissue>
    </source>
</reference>
<proteinExistence type="predicted"/>
<dbReference type="InterPro" id="IPR025315">
    <property type="entry name" value="DUF4220"/>
</dbReference>
<reference evidence="4" key="3">
    <citation type="submission" date="2023-07" db="EMBL/GenBank/DDBJ databases">
        <title>An improved reference 1 genome and first organelle genomes of Quercus suber.</title>
        <authorList>
            <consortium name="Genosuber Consortium"/>
            <person name="Usie A."/>
            <person name="Serra O."/>
            <person name="Barros P."/>
        </authorList>
    </citation>
    <scope>NUCLEOTIDE SEQUENCE</scope>
    <source>
        <strain evidence="4">HL8</strain>
        <tissue evidence="4">Leaves</tissue>
    </source>
</reference>
<keyword evidence="1" id="KW-0812">Transmembrane</keyword>
<evidence type="ECO:0000313" key="3">
    <source>
        <dbReference type="EMBL" id="KAK7817557.1"/>
    </source>
</evidence>
<dbReference type="Pfam" id="PF13968">
    <property type="entry name" value="DUF4220"/>
    <property type="match status" value="1"/>
</dbReference>
<dbReference type="Proteomes" id="UP000237347">
    <property type="component" value="Unassembled WGS sequence"/>
</dbReference>
<feature type="transmembrane region" description="Helical" evidence="1">
    <location>
        <begin position="33"/>
        <end position="51"/>
    </location>
</feature>
<sequence>MAFVNDSVVLNNATNVRNNGVVSARHKLEQIEAYIIVTTIFMVFLVVFGSCRRRSHSVFLKILIWIAYALPTYLITYTFGLMQSASFENELFAIWAIFLIIFSGNADCISAYSLVDNENRRRYNMEVLVKYYGLGWLTGTYGHEIKFRILLYFLFAFALLRTTLRGAALSLASRTDGLVKNTKLIADFMANEHTLSNEGEVDPSCMKGYKYWVKGEEKEKVEVIPPLYQYHLMTANEVVTIDMIWQCQGSLLRSTGDSDGRLKDICLSCALFRLLCRRFAGYSMSESSQLKTWNFVRHGLLAKEGDHERAFRVIEVELAFLYDFFYTNYYALFTSGFLMFKIMQLIIVIIGCIIVTPILKHYHTPNGDLNLLTVSGRDVDVRVTAIVIVAILFMEVVQFLVVNFSDWAKVQWLCCYVKKPSWQNNKFMEKIIQIICHKKWLKPWEQKLGQCDLLKSFNHNPCKLLYNSWTSPYTDIKRKGQKESSRIKLSLEVKKAIIASLKTNEQQLNNGETSLERNGVKNELSWACRLETQTHVIMVWHIATCLCEINWKQANLQRESEHFMVATALSKYCAYLVAFAPRFLPDHAYITEFMFDQVVQEARDKLKGCNSPATMYDKMRRLGEDDHPGETIIERGAVLGKHLLVDITDNERRWKILADFWADMMLFVSPSDDTTVHAEHLTKGGEFVTHLWALLSHAGILNRDSAQNV</sequence>
<evidence type="ECO:0000259" key="2">
    <source>
        <dbReference type="Pfam" id="PF13968"/>
    </source>
</evidence>
<dbReference type="EMBL" id="PKMF04000009">
    <property type="protein sequence ID" value="KAK7860003.1"/>
    <property type="molecule type" value="Genomic_DNA"/>
</dbReference>
<feature type="transmembrane region" description="Helical" evidence="1">
    <location>
        <begin position="342"/>
        <end position="363"/>
    </location>
</feature>
<dbReference type="AlphaFoldDB" id="A0AAW0M9R4"/>
<reference evidence="4 5" key="2">
    <citation type="journal article" date="2018" name="Sci. Data">
        <title>The draft genome sequence of cork oak.</title>
        <authorList>
            <person name="Ramos A.M."/>
            <person name="Usie A."/>
            <person name="Barbosa P."/>
            <person name="Barros P.M."/>
            <person name="Capote T."/>
            <person name="Chaves I."/>
            <person name="Simoes F."/>
            <person name="Abreu I."/>
            <person name="Carrasquinho I."/>
            <person name="Faro C."/>
            <person name="Guimaraes J.B."/>
            <person name="Mendonca D."/>
            <person name="Nobrega F."/>
            <person name="Rodrigues L."/>
            <person name="Saibo N.J.M."/>
            <person name="Varela M.C."/>
            <person name="Egas C."/>
            <person name="Matos J."/>
            <person name="Miguel C.M."/>
            <person name="Oliveira M.M."/>
            <person name="Ricardo C.P."/>
            <person name="Goncalves S."/>
        </authorList>
    </citation>
    <scope>NUCLEOTIDE SEQUENCE [LARGE SCALE GENOMIC DNA]</scope>
    <source>
        <strain evidence="5">cv. HL8</strain>
        <strain evidence="4">HL8</strain>
    </source>
</reference>
<keyword evidence="5" id="KW-1185">Reference proteome</keyword>
<protein>
    <recommendedName>
        <fullName evidence="2">DUF4220 domain-containing protein</fullName>
    </recommendedName>
</protein>
<feature type="domain" description="DUF4220" evidence="2">
    <location>
        <begin position="65"/>
        <end position="455"/>
    </location>
</feature>
<accession>A0AAW0M9R4</accession>
<comment type="caution">
    <text evidence="4">The sequence shown here is derived from an EMBL/GenBank/DDBJ whole genome shotgun (WGS) entry which is preliminary data.</text>
</comment>
<feature type="transmembrane region" description="Helical" evidence="1">
    <location>
        <begin position="92"/>
        <end position="115"/>
    </location>
</feature>
<gene>
    <name evidence="4" type="ORF">CFP56_000398</name>
    <name evidence="3" type="ORF">CFP56_042742</name>
</gene>
<dbReference type="Pfam" id="PF04578">
    <property type="entry name" value="DUF594"/>
    <property type="match status" value="1"/>
</dbReference>
<dbReference type="InterPro" id="IPR007658">
    <property type="entry name" value="DUF594"/>
</dbReference>
<dbReference type="EMBL" id="PKMF04000876">
    <property type="protein sequence ID" value="KAK7817557.1"/>
    <property type="molecule type" value="Genomic_DNA"/>
</dbReference>
<organism evidence="4 5">
    <name type="scientific">Quercus suber</name>
    <name type="common">Cork oak</name>
    <dbReference type="NCBI Taxonomy" id="58331"/>
    <lineage>
        <taxon>Eukaryota</taxon>
        <taxon>Viridiplantae</taxon>
        <taxon>Streptophyta</taxon>
        <taxon>Embryophyta</taxon>
        <taxon>Tracheophyta</taxon>
        <taxon>Spermatophyta</taxon>
        <taxon>Magnoliopsida</taxon>
        <taxon>eudicotyledons</taxon>
        <taxon>Gunneridae</taxon>
        <taxon>Pentapetalae</taxon>
        <taxon>rosids</taxon>
        <taxon>fabids</taxon>
        <taxon>Fagales</taxon>
        <taxon>Fagaceae</taxon>
        <taxon>Quercus</taxon>
    </lineage>
</organism>
<evidence type="ECO:0000313" key="5">
    <source>
        <dbReference type="Proteomes" id="UP000237347"/>
    </source>
</evidence>